<dbReference type="PROSITE" id="PS50969">
    <property type="entry name" value="FCP1"/>
    <property type="match status" value="1"/>
</dbReference>
<keyword evidence="1" id="KW-0653">Protein transport</keyword>
<proteinExistence type="inferred from homology"/>
<name>A0ABP1FTU7_9CHLO</name>
<dbReference type="Pfam" id="PF03031">
    <property type="entry name" value="NIF"/>
    <property type="match status" value="1"/>
</dbReference>
<comment type="subcellular location">
    <subcellularLocation>
        <location evidence="1">Mitochondrion inner membrane</location>
        <topology evidence="1">Single-pass membrane protein</topology>
    </subcellularLocation>
</comment>
<keyword evidence="1" id="KW-0809">Transit peptide</keyword>
<evidence type="ECO:0000256" key="1">
    <source>
        <dbReference type="RuleBase" id="RU365079"/>
    </source>
</evidence>
<sequence>MASSQALDLLLTPETESRDGVTRDLQSEERIGVLLLAVALWDVAARIIRCVLHAATTFVITRFLTEQLEERLKETAEPGISLAARQEVCRKRCSASRAPSQSLLLTGSVPSQLTVVLDLDETLVSSYNASKIPEHLLTGEQRHFMVHYTPSSNCSADIAVFPRPGVSAFLKQLSAFAEVILYTAGNAGYAKPVADILDPDGTIFAARLYRCSTVRTLCGQDYVKDLSRLGRNLGRTVLVDNDPYSGLLQPCNLLPTNAYYGESSDRLLLQTLLPYLKRLAEQPDVRQPLTEDFKMAEYFRRQGYLLYEDPSSGFLTAAASVIP</sequence>
<comment type="function">
    <text evidence="1">Essential component of the TIM23 complex, a complex that mediates the translocation of transit peptide-containing proteins across the mitochondrial inner membrane.</text>
</comment>
<dbReference type="CDD" id="cd07521">
    <property type="entry name" value="HAD_FCP1-like"/>
    <property type="match status" value="1"/>
</dbReference>
<dbReference type="InterPro" id="IPR004274">
    <property type="entry name" value="FCP1_dom"/>
</dbReference>
<feature type="domain" description="FCP1 homology" evidence="2">
    <location>
        <begin position="108"/>
        <end position="279"/>
    </location>
</feature>
<gene>
    <name evidence="3" type="primary">g3056</name>
    <name evidence="3" type="ORF">VP750_LOCUS2611</name>
</gene>
<comment type="subunit">
    <text evidence="1">Component of the TIM23 complex.</text>
</comment>
<dbReference type="Proteomes" id="UP001497392">
    <property type="component" value="Unassembled WGS sequence"/>
</dbReference>
<dbReference type="InterPro" id="IPR036412">
    <property type="entry name" value="HAD-like_sf"/>
</dbReference>
<evidence type="ECO:0000313" key="4">
    <source>
        <dbReference type="Proteomes" id="UP001497392"/>
    </source>
</evidence>
<organism evidence="3 4">
    <name type="scientific">Coccomyxa viridis</name>
    <dbReference type="NCBI Taxonomy" id="1274662"/>
    <lineage>
        <taxon>Eukaryota</taxon>
        <taxon>Viridiplantae</taxon>
        <taxon>Chlorophyta</taxon>
        <taxon>core chlorophytes</taxon>
        <taxon>Trebouxiophyceae</taxon>
        <taxon>Trebouxiophyceae incertae sedis</taxon>
        <taxon>Coccomyxaceae</taxon>
        <taxon>Coccomyxa</taxon>
    </lineage>
</organism>
<keyword evidence="1" id="KW-0813">Transport</keyword>
<evidence type="ECO:0000259" key="2">
    <source>
        <dbReference type="PROSITE" id="PS50969"/>
    </source>
</evidence>
<comment type="caution">
    <text evidence="3">The sequence shown here is derived from an EMBL/GenBank/DDBJ whole genome shotgun (WGS) entry which is preliminary data.</text>
</comment>
<comment type="similarity">
    <text evidence="1">Belongs to the TIM50 family.</text>
</comment>
<evidence type="ECO:0000313" key="3">
    <source>
        <dbReference type="EMBL" id="CAL5220952.1"/>
    </source>
</evidence>
<dbReference type="EMBL" id="CAXHTA020000004">
    <property type="protein sequence ID" value="CAL5220952.1"/>
    <property type="molecule type" value="Genomic_DNA"/>
</dbReference>
<keyword evidence="1" id="KW-0811">Translocation</keyword>
<dbReference type="Gene3D" id="3.40.50.1000">
    <property type="entry name" value="HAD superfamily/HAD-like"/>
    <property type="match status" value="1"/>
</dbReference>
<dbReference type="InterPro" id="IPR023214">
    <property type="entry name" value="HAD_sf"/>
</dbReference>
<dbReference type="PANTHER" id="PTHR12210">
    <property type="entry name" value="DULLARD PROTEIN PHOSPHATASE"/>
    <property type="match status" value="1"/>
</dbReference>
<dbReference type="SMART" id="SM00577">
    <property type="entry name" value="CPDc"/>
    <property type="match status" value="1"/>
</dbReference>
<accession>A0ABP1FTU7</accession>
<keyword evidence="4" id="KW-1185">Reference proteome</keyword>
<protein>
    <recommendedName>
        <fullName evidence="1">Mitochondrial import inner membrane translocase subunit TIM50</fullName>
    </recommendedName>
</protein>
<dbReference type="InterPro" id="IPR050365">
    <property type="entry name" value="TIM50"/>
</dbReference>
<reference evidence="3 4" key="1">
    <citation type="submission" date="2024-06" db="EMBL/GenBank/DDBJ databases">
        <authorList>
            <person name="Kraege A."/>
            <person name="Thomma B."/>
        </authorList>
    </citation>
    <scope>NUCLEOTIDE SEQUENCE [LARGE SCALE GENOMIC DNA]</scope>
</reference>
<dbReference type="SUPFAM" id="SSF56784">
    <property type="entry name" value="HAD-like"/>
    <property type="match status" value="1"/>
</dbReference>
<keyword evidence="1" id="KW-0496">Mitochondrion</keyword>